<evidence type="ECO:0000313" key="1">
    <source>
        <dbReference type="EMBL" id="CAJ1964318.1"/>
    </source>
</evidence>
<name>A0AA86SLB6_9FABA</name>
<accession>A0AA86SLB6</accession>
<sequence>MSACSSVRPYDKSFANISGTFGGLFVPNIASKILWPGSVKRNRRINRGEIREANDRYKLKQFPSTTIAIAAA</sequence>
<keyword evidence="2" id="KW-1185">Reference proteome</keyword>
<dbReference type="AlphaFoldDB" id="A0AA86SLB6"/>
<dbReference type="Gramene" id="rna-AYBTSS11_LOCUS20248">
    <property type="protein sequence ID" value="CAJ1964318.1"/>
    <property type="gene ID" value="gene-AYBTSS11_LOCUS20248"/>
</dbReference>
<dbReference type="EMBL" id="OY731403">
    <property type="protein sequence ID" value="CAJ1964318.1"/>
    <property type="molecule type" value="Genomic_DNA"/>
</dbReference>
<reference evidence="1" key="1">
    <citation type="submission" date="2023-10" db="EMBL/GenBank/DDBJ databases">
        <authorList>
            <person name="Domelevo Entfellner J.-B."/>
        </authorList>
    </citation>
    <scope>NUCLEOTIDE SEQUENCE</scope>
</reference>
<evidence type="ECO:0000313" key="2">
    <source>
        <dbReference type="Proteomes" id="UP001189624"/>
    </source>
</evidence>
<proteinExistence type="predicted"/>
<gene>
    <name evidence="1" type="ORF">AYBTSS11_LOCUS20248</name>
</gene>
<protein>
    <submittedName>
        <fullName evidence="1">Uncharacterized protein</fullName>
    </submittedName>
</protein>
<organism evidence="1 2">
    <name type="scientific">Sphenostylis stenocarpa</name>
    <dbReference type="NCBI Taxonomy" id="92480"/>
    <lineage>
        <taxon>Eukaryota</taxon>
        <taxon>Viridiplantae</taxon>
        <taxon>Streptophyta</taxon>
        <taxon>Embryophyta</taxon>
        <taxon>Tracheophyta</taxon>
        <taxon>Spermatophyta</taxon>
        <taxon>Magnoliopsida</taxon>
        <taxon>eudicotyledons</taxon>
        <taxon>Gunneridae</taxon>
        <taxon>Pentapetalae</taxon>
        <taxon>rosids</taxon>
        <taxon>fabids</taxon>
        <taxon>Fabales</taxon>
        <taxon>Fabaceae</taxon>
        <taxon>Papilionoideae</taxon>
        <taxon>50 kb inversion clade</taxon>
        <taxon>NPAAA clade</taxon>
        <taxon>indigoferoid/millettioid clade</taxon>
        <taxon>Phaseoleae</taxon>
        <taxon>Sphenostylis</taxon>
    </lineage>
</organism>
<dbReference type="Proteomes" id="UP001189624">
    <property type="component" value="Chromosome 6"/>
</dbReference>